<evidence type="ECO:0000259" key="4">
    <source>
        <dbReference type="Pfam" id="PF01103"/>
    </source>
</evidence>
<protein>
    <recommendedName>
        <fullName evidence="4">Bacterial surface antigen (D15) domain-containing protein</fullName>
    </recommendedName>
</protein>
<reference evidence="5 6" key="1">
    <citation type="journal article" date="2017" name="Int. J. Syst. Evol. Microbiol.">
        <title>Mucilaginibacterpsychrotolerans sp. nov., isolated from peatlands.</title>
        <authorList>
            <person name="Deng Y."/>
            <person name="Shen L."/>
            <person name="Xu B."/>
            <person name="Liu Y."/>
            <person name="Gu Z."/>
            <person name="Liu H."/>
            <person name="Zhou Y."/>
        </authorList>
    </citation>
    <scope>NUCLEOTIDE SEQUENCE [LARGE SCALE GENOMIC DNA]</scope>
    <source>
        <strain evidence="5 6">NH7-4</strain>
    </source>
</reference>
<dbReference type="Proteomes" id="UP000297540">
    <property type="component" value="Unassembled WGS sequence"/>
</dbReference>
<keyword evidence="2 3" id="KW-0472">Membrane</keyword>
<evidence type="ECO:0000313" key="5">
    <source>
        <dbReference type="EMBL" id="TFF38745.1"/>
    </source>
</evidence>
<evidence type="ECO:0000256" key="3">
    <source>
        <dbReference type="SAM" id="Phobius"/>
    </source>
</evidence>
<dbReference type="AlphaFoldDB" id="A0A4Y8SJ92"/>
<dbReference type="GO" id="GO:0019867">
    <property type="term" value="C:outer membrane"/>
    <property type="evidence" value="ECO:0007669"/>
    <property type="project" value="InterPro"/>
</dbReference>
<comment type="caution">
    <text evidence="5">The sequence shown here is derived from an EMBL/GenBank/DDBJ whole genome shotgun (WGS) entry which is preliminary data.</text>
</comment>
<accession>A0A4Y8SJ92</accession>
<name>A0A4Y8SJ92_9SPHI</name>
<dbReference type="PROSITE" id="PS51257">
    <property type="entry name" value="PROKAR_LIPOPROTEIN"/>
    <property type="match status" value="1"/>
</dbReference>
<keyword evidence="6" id="KW-1185">Reference proteome</keyword>
<evidence type="ECO:0000256" key="2">
    <source>
        <dbReference type="ARBA" id="ARBA00023136"/>
    </source>
</evidence>
<proteinExistence type="predicted"/>
<dbReference type="Gene3D" id="2.40.160.50">
    <property type="entry name" value="membrane protein fhac: a member of the omp85/tpsb transporter family"/>
    <property type="match status" value="1"/>
</dbReference>
<comment type="subcellular location">
    <subcellularLocation>
        <location evidence="1">Membrane</location>
    </subcellularLocation>
</comment>
<keyword evidence="3" id="KW-1133">Transmembrane helix</keyword>
<organism evidence="5 6">
    <name type="scientific">Mucilaginibacter psychrotolerans</name>
    <dbReference type="NCBI Taxonomy" id="1524096"/>
    <lineage>
        <taxon>Bacteria</taxon>
        <taxon>Pseudomonadati</taxon>
        <taxon>Bacteroidota</taxon>
        <taxon>Sphingobacteriia</taxon>
        <taxon>Sphingobacteriales</taxon>
        <taxon>Sphingobacteriaceae</taxon>
        <taxon>Mucilaginibacter</taxon>
    </lineage>
</organism>
<evidence type="ECO:0000313" key="6">
    <source>
        <dbReference type="Proteomes" id="UP000297540"/>
    </source>
</evidence>
<evidence type="ECO:0000256" key="1">
    <source>
        <dbReference type="ARBA" id="ARBA00004370"/>
    </source>
</evidence>
<dbReference type="InterPro" id="IPR000184">
    <property type="entry name" value="Bac_surfAg_D15"/>
</dbReference>
<dbReference type="Pfam" id="PF01103">
    <property type="entry name" value="Omp85"/>
    <property type="match status" value="1"/>
</dbReference>
<sequence>MKAYLTPGRYRLAILSILVVIMSACSVTRGIKPNQIIVRKVTLKGIDGEFSEAALNYVDKEQQPNNWLNLQFYYTFSKKGKRNIGEAPALLDSNLVEFSRLQLQKYLQNKGYLKARVTDSIVVKKQKAELIFTATEGPMFHIRNYKDSIADPNVRNLYRSSKKQYSHVNAGSRFDTDSLAYDRDQFFQVMKRNGYFDFYRQYINFEPDSSYRQSVVDLVMIIDNPAGKPAHPTYTINNTLITIATSNGRKTGKADTIQVDSQFRYVDYSGRFKPKTVTDYIFQKKGRLFDIDMQTLTTTRLSELNVFRNVPSPIYDKLPDSTNRLNTRLEIVPLKRMSDRVEAEFLFNGGRYGYNLGNTFTNRNIFKQAAALQVKINWSILFDSGRNAGDNKGIQNQEFKTGVSLIYPRLVSPFDFPNLAKFGVPHTTFSTNFSLFYQKGLVQRRSWINSITYDFFDTRTKQHSITPINIEFSSGSIDPVAKAELLKQNRYSYVYLIGRTTFTSGSQYTFQYNTIKLNTYENFYYFRGSLDLGGGTLNLLSRALNTKRDTLGQRTIFGNAFSQYIKTEIDYRLYKSLGGEKQFIFRFSPGIGVPYGNSNQLIFEKNFYTGGANDIRAWLPRTLGPGQFNRASYGVGGAADTTRARLKYLDQFGEIKMVANLEYRYKLMDNFFGTKLKGALFMDMGNVWRLNKTTDNPNGEFRLNNLFNSTAIGIGTGLRFDLSFFIFRLDAAFKFKDPQFSGSDQWVLIKHAGELFKAGDFKKAYLKANSTGTDGNGNYVGDSYNFMQLNFGIGLPF</sequence>
<keyword evidence="3" id="KW-0812">Transmembrane</keyword>
<feature type="transmembrane region" description="Helical" evidence="3">
    <location>
        <begin position="12"/>
        <end position="31"/>
    </location>
</feature>
<dbReference type="EMBL" id="SOZE01000005">
    <property type="protein sequence ID" value="TFF38745.1"/>
    <property type="molecule type" value="Genomic_DNA"/>
</dbReference>
<gene>
    <name evidence="5" type="ORF">E2R66_06980</name>
</gene>
<feature type="domain" description="Bacterial surface antigen (D15)" evidence="4">
    <location>
        <begin position="348"/>
        <end position="742"/>
    </location>
</feature>